<keyword evidence="2" id="KW-1185">Reference proteome</keyword>
<dbReference type="EMBL" id="AP025028">
    <property type="protein sequence ID" value="BDA79069.1"/>
    <property type="molecule type" value="Genomic_DNA"/>
</dbReference>
<dbReference type="Proteomes" id="UP000245263">
    <property type="component" value="Chromosome 1"/>
</dbReference>
<protein>
    <recommendedName>
        <fullName evidence="3">Iron-sulfur cluster assembly scaffold protein</fullName>
    </recommendedName>
</protein>
<dbReference type="SUPFAM" id="SSF82649">
    <property type="entry name" value="SufE/NifU"/>
    <property type="match status" value="1"/>
</dbReference>
<sequence length="136" mass="15862">MLPKDSHIDLFLGWKASGNWILPETYDSILNAKNSMCGDECDLYIERKEDLIRILSLRGESCSICQASMGILFSKQTLWSKDFFLNQLEIRKSTLQDQTLSDRIPVDERRFWELIFTYPNRHRCALLPWVALGKGF</sequence>
<organism evidence="1 2">
    <name type="scientific">Leptospira kobayashii</name>
    <dbReference type="NCBI Taxonomy" id="1917830"/>
    <lineage>
        <taxon>Bacteria</taxon>
        <taxon>Pseudomonadati</taxon>
        <taxon>Spirochaetota</taxon>
        <taxon>Spirochaetia</taxon>
        <taxon>Leptospirales</taxon>
        <taxon>Leptospiraceae</taxon>
        <taxon>Leptospira</taxon>
    </lineage>
</organism>
<evidence type="ECO:0000313" key="2">
    <source>
        <dbReference type="Proteomes" id="UP000245263"/>
    </source>
</evidence>
<dbReference type="CDD" id="cd06664">
    <property type="entry name" value="IscU_like"/>
    <property type="match status" value="1"/>
</dbReference>
<dbReference type="InterPro" id="IPR002871">
    <property type="entry name" value="NIF_FeS_clus_asmbl_NifU_N"/>
</dbReference>
<dbReference type="RefSeq" id="WP_135354861.1">
    <property type="nucleotide sequence ID" value="NZ_AP025028.1"/>
</dbReference>
<gene>
    <name evidence="1" type="ORF">LPTSP3_g19990</name>
</gene>
<proteinExistence type="predicted"/>
<accession>A0ABM7UJR1</accession>
<dbReference type="Gene3D" id="3.90.1010.10">
    <property type="match status" value="1"/>
</dbReference>
<evidence type="ECO:0000313" key="1">
    <source>
        <dbReference type="EMBL" id="BDA79069.1"/>
    </source>
</evidence>
<reference evidence="1 2" key="1">
    <citation type="submission" date="2021-08" db="EMBL/GenBank/DDBJ databases">
        <title>Complete genome sequence of Leptospira kobayashii strain E30.</title>
        <authorList>
            <person name="Nakao R."/>
            <person name="Nakamura S."/>
            <person name="Masuzawa T."/>
            <person name="Koizumi N."/>
        </authorList>
    </citation>
    <scope>NUCLEOTIDE SEQUENCE [LARGE SCALE GENOMIC DNA]</scope>
    <source>
        <strain evidence="1 2">E30</strain>
    </source>
</reference>
<name>A0ABM7UJR1_9LEPT</name>
<evidence type="ECO:0008006" key="3">
    <source>
        <dbReference type="Google" id="ProtNLM"/>
    </source>
</evidence>